<dbReference type="EMBL" id="VLXZ01000001">
    <property type="protein sequence ID" value="TSB48488.1"/>
    <property type="molecule type" value="Genomic_DNA"/>
</dbReference>
<dbReference type="PROSITE" id="PS51257">
    <property type="entry name" value="PROKAR_LIPOPROTEIN"/>
    <property type="match status" value="1"/>
</dbReference>
<dbReference type="Pfam" id="PF07901">
    <property type="entry name" value="DUF1672"/>
    <property type="match status" value="1"/>
</dbReference>
<sequence>MRSDMLIRKRAIVICLITLLLLLGGCFQLTNPSTKQPSRAEALDPFVPVQYYSGEGYTLDGGEVTQPIADENLPEIEEVEKRFFKDKYKTDVIVHNVVGANNAATLYVEAVGEVSFNTFAIIPKDITKEEVVADQIWVEEDQVEQAISGGINSLIYEEEISNLHTFIQEFAERNNLVGFNEKALENVRGTGFSTLWLSYCVYKVWRSLGSQIYF</sequence>
<name>A0A554A471_9BACI</name>
<dbReference type="AlphaFoldDB" id="A0A554A471"/>
<dbReference type="InterPro" id="IPR012873">
    <property type="entry name" value="DUF1672"/>
</dbReference>
<accession>A0A554A471</accession>
<organism evidence="1 2">
    <name type="scientific">Alkalicoccobacillus porphyridii</name>
    <dbReference type="NCBI Taxonomy" id="2597270"/>
    <lineage>
        <taxon>Bacteria</taxon>
        <taxon>Bacillati</taxon>
        <taxon>Bacillota</taxon>
        <taxon>Bacilli</taxon>
        <taxon>Bacillales</taxon>
        <taxon>Bacillaceae</taxon>
        <taxon>Alkalicoccobacillus</taxon>
    </lineage>
</organism>
<keyword evidence="2" id="KW-1185">Reference proteome</keyword>
<dbReference type="OrthoDB" id="2360336at2"/>
<comment type="caution">
    <text evidence="1">The sequence shown here is derived from an EMBL/GenBank/DDBJ whole genome shotgun (WGS) entry which is preliminary data.</text>
</comment>
<protein>
    <submittedName>
        <fullName evidence="1">DUF1672 family protein</fullName>
    </submittedName>
</protein>
<evidence type="ECO:0000313" key="1">
    <source>
        <dbReference type="EMBL" id="TSB48488.1"/>
    </source>
</evidence>
<proteinExistence type="predicted"/>
<gene>
    <name evidence="1" type="ORF">FN960_02740</name>
</gene>
<reference evidence="1 2" key="1">
    <citation type="submission" date="2019-07" db="EMBL/GenBank/DDBJ databases">
        <authorList>
            <person name="Park Y.J."/>
            <person name="Jeong S.E."/>
            <person name="Jung H.S."/>
        </authorList>
    </citation>
    <scope>NUCLEOTIDE SEQUENCE [LARGE SCALE GENOMIC DNA]</scope>
    <source>
        <strain evidence="2">P16(2019)</strain>
    </source>
</reference>
<dbReference type="Proteomes" id="UP000318521">
    <property type="component" value="Unassembled WGS sequence"/>
</dbReference>
<evidence type="ECO:0000313" key="2">
    <source>
        <dbReference type="Proteomes" id="UP000318521"/>
    </source>
</evidence>